<dbReference type="GO" id="GO:0043175">
    <property type="term" value="F:RNA polymerase core enzyme binding"/>
    <property type="evidence" value="ECO:0007669"/>
    <property type="project" value="UniProtKB-UniRule"/>
</dbReference>
<dbReference type="InterPro" id="IPR007308">
    <property type="entry name" value="Rtr1/RPAP2_dom"/>
</dbReference>
<dbReference type="PANTHER" id="PTHR14732:SF0">
    <property type="entry name" value="RNA POLYMERASE II SUBUNIT B1 CTD PHOSPHATASE RPAP2-RELATED"/>
    <property type="match status" value="1"/>
</dbReference>
<evidence type="ECO:0000256" key="4">
    <source>
        <dbReference type="ARBA" id="ARBA00022771"/>
    </source>
</evidence>
<dbReference type="InterPro" id="IPR039693">
    <property type="entry name" value="Rtr1/RPAP2"/>
</dbReference>
<evidence type="ECO:0000256" key="8">
    <source>
        <dbReference type="ARBA" id="ARBA00023242"/>
    </source>
</evidence>
<evidence type="ECO:0000259" key="13">
    <source>
        <dbReference type="PROSITE" id="PS51479"/>
    </source>
</evidence>
<dbReference type="PROSITE" id="PS51479">
    <property type="entry name" value="ZF_RTR1"/>
    <property type="match status" value="1"/>
</dbReference>
<dbReference type="GO" id="GO:0008270">
    <property type="term" value="F:zinc ion binding"/>
    <property type="evidence" value="ECO:0007669"/>
    <property type="project" value="UniProtKB-KW"/>
</dbReference>
<keyword evidence="8 12" id="KW-0539">Nucleus</keyword>
<protein>
    <recommendedName>
        <fullName evidence="12">RNA polymerase II subunit B1 CTD phosphatase RPAP2 homolog</fullName>
        <ecNumber evidence="12">3.1.3.16</ecNumber>
    </recommendedName>
</protein>
<evidence type="ECO:0000256" key="2">
    <source>
        <dbReference type="ARBA" id="ARBA00005676"/>
    </source>
</evidence>
<dbReference type="PANTHER" id="PTHR14732">
    <property type="entry name" value="RNA POLYMERASE II SUBUNIT B1 CTD PHOSPHATASE RPAP2-RELATED"/>
    <property type="match status" value="1"/>
</dbReference>
<dbReference type="GO" id="GO:0005634">
    <property type="term" value="C:nucleus"/>
    <property type="evidence" value="ECO:0007669"/>
    <property type="project" value="UniProtKB-SubCell"/>
</dbReference>
<dbReference type="Gene3D" id="1.25.40.820">
    <property type="match status" value="1"/>
</dbReference>
<evidence type="ECO:0000256" key="3">
    <source>
        <dbReference type="ARBA" id="ARBA00022723"/>
    </source>
</evidence>
<evidence type="ECO:0000256" key="11">
    <source>
        <dbReference type="PROSITE-ProRule" id="PRU00812"/>
    </source>
</evidence>
<organism evidence="14 15">
    <name type="scientific">Zophobas morio</name>
    <dbReference type="NCBI Taxonomy" id="2755281"/>
    <lineage>
        <taxon>Eukaryota</taxon>
        <taxon>Metazoa</taxon>
        <taxon>Ecdysozoa</taxon>
        <taxon>Arthropoda</taxon>
        <taxon>Hexapoda</taxon>
        <taxon>Insecta</taxon>
        <taxon>Pterygota</taxon>
        <taxon>Neoptera</taxon>
        <taxon>Endopterygota</taxon>
        <taxon>Coleoptera</taxon>
        <taxon>Polyphaga</taxon>
        <taxon>Cucujiformia</taxon>
        <taxon>Tenebrionidae</taxon>
        <taxon>Zophobas</taxon>
    </lineage>
</organism>
<evidence type="ECO:0000256" key="5">
    <source>
        <dbReference type="ARBA" id="ARBA00022801"/>
    </source>
</evidence>
<evidence type="ECO:0000256" key="12">
    <source>
        <dbReference type="RuleBase" id="RU367080"/>
    </source>
</evidence>
<keyword evidence="3 12" id="KW-0479">Metal-binding</keyword>
<name>A0AA38MND0_9CUCU</name>
<proteinExistence type="inferred from homology"/>
<sequence length="366" mass="42399">MQDSIEDYIRISRNIKEGPTQVSVSRKEALITAQIKKECDAKAMQILQFAIEGKMRSDALFRCLPYINQSHYQDIVEERAISKLCGYPLCSRHIPDMPKKQFYISTKVKRLMILRIERRKIFLTSLNKTVQLLFQSLKLNPNLVLSDLQALVKTFKLKPDNIVFKPPLWNYIAIILLKILSIKDESLKKCLDTENSKDHFNVWLSSLPHKDRLVNDVLKLLKDIDTFVEDYIISRDHKIVDSDINVTRKKVQRELKDLAKKVFTDRYALDNVDRGDKQKLRNTISDHRELQLAFQNSQPKHKWSLGIPVWSCSPPTTVILSITKPTRTHISITNVPCGTRPLRSPDSQVDLHYWSKSRALQTGGRP</sequence>
<evidence type="ECO:0000256" key="10">
    <source>
        <dbReference type="ARBA" id="ARBA00048336"/>
    </source>
</evidence>
<dbReference type="Pfam" id="PF04181">
    <property type="entry name" value="RPAP2_Rtr1"/>
    <property type="match status" value="1"/>
</dbReference>
<dbReference type="GO" id="GO:0008420">
    <property type="term" value="F:RNA polymerase II CTD heptapeptide repeat phosphatase activity"/>
    <property type="evidence" value="ECO:0007669"/>
    <property type="project" value="UniProtKB-UniRule"/>
</dbReference>
<evidence type="ECO:0000256" key="7">
    <source>
        <dbReference type="ARBA" id="ARBA00022912"/>
    </source>
</evidence>
<dbReference type="GO" id="GO:0005737">
    <property type="term" value="C:cytoplasm"/>
    <property type="evidence" value="ECO:0007669"/>
    <property type="project" value="TreeGrafter"/>
</dbReference>
<evidence type="ECO:0000256" key="6">
    <source>
        <dbReference type="ARBA" id="ARBA00022833"/>
    </source>
</evidence>
<reference evidence="14" key="1">
    <citation type="journal article" date="2023" name="G3 (Bethesda)">
        <title>Whole genome assemblies of Zophobas morio and Tenebrio molitor.</title>
        <authorList>
            <person name="Kaur S."/>
            <person name="Stinson S.A."/>
            <person name="diCenzo G.C."/>
        </authorList>
    </citation>
    <scope>NUCLEOTIDE SEQUENCE</scope>
    <source>
        <strain evidence="14">QUZm001</strain>
    </source>
</reference>
<comment type="subcellular location">
    <subcellularLocation>
        <location evidence="1 12">Nucleus</location>
    </subcellularLocation>
</comment>
<keyword evidence="6 12" id="KW-0862">Zinc</keyword>
<evidence type="ECO:0000313" key="14">
    <source>
        <dbReference type="EMBL" id="KAJ3662856.1"/>
    </source>
</evidence>
<dbReference type="InterPro" id="IPR038534">
    <property type="entry name" value="Rtr1/RPAP2_sf"/>
</dbReference>
<evidence type="ECO:0000256" key="1">
    <source>
        <dbReference type="ARBA" id="ARBA00004123"/>
    </source>
</evidence>
<evidence type="ECO:0000313" key="15">
    <source>
        <dbReference type="Proteomes" id="UP001168821"/>
    </source>
</evidence>
<accession>A0AA38MND0</accession>
<dbReference type="EMBL" id="JALNTZ010000002">
    <property type="protein sequence ID" value="KAJ3662856.1"/>
    <property type="molecule type" value="Genomic_DNA"/>
</dbReference>
<dbReference type="Proteomes" id="UP001168821">
    <property type="component" value="Unassembled WGS sequence"/>
</dbReference>
<gene>
    <name evidence="14" type="ORF">Zmor_007178</name>
</gene>
<keyword evidence="15" id="KW-1185">Reference proteome</keyword>
<keyword evidence="4 12" id="KW-0863">Zinc-finger</keyword>
<comment type="similarity">
    <text evidence="2 11 12">Belongs to the RPAP2 family.</text>
</comment>
<comment type="catalytic activity">
    <reaction evidence="10 12">
        <text>O-phospho-L-threonyl-[protein] + H2O = L-threonyl-[protein] + phosphate</text>
        <dbReference type="Rhea" id="RHEA:47004"/>
        <dbReference type="Rhea" id="RHEA-COMP:11060"/>
        <dbReference type="Rhea" id="RHEA-COMP:11605"/>
        <dbReference type="ChEBI" id="CHEBI:15377"/>
        <dbReference type="ChEBI" id="CHEBI:30013"/>
        <dbReference type="ChEBI" id="CHEBI:43474"/>
        <dbReference type="ChEBI" id="CHEBI:61977"/>
        <dbReference type="EC" id="3.1.3.16"/>
    </reaction>
</comment>
<dbReference type="EC" id="3.1.3.16" evidence="12"/>
<comment type="caution">
    <text evidence="14">The sequence shown here is derived from an EMBL/GenBank/DDBJ whole genome shotgun (WGS) entry which is preliminary data.</text>
</comment>
<keyword evidence="7 12" id="KW-0904">Protein phosphatase</keyword>
<comment type="catalytic activity">
    <reaction evidence="9 12">
        <text>O-phospho-L-seryl-[protein] + H2O = L-seryl-[protein] + phosphate</text>
        <dbReference type="Rhea" id="RHEA:20629"/>
        <dbReference type="Rhea" id="RHEA-COMP:9863"/>
        <dbReference type="Rhea" id="RHEA-COMP:11604"/>
        <dbReference type="ChEBI" id="CHEBI:15377"/>
        <dbReference type="ChEBI" id="CHEBI:29999"/>
        <dbReference type="ChEBI" id="CHEBI:43474"/>
        <dbReference type="ChEBI" id="CHEBI:83421"/>
        <dbReference type="EC" id="3.1.3.16"/>
    </reaction>
</comment>
<dbReference type="AlphaFoldDB" id="A0AA38MND0"/>
<comment type="function">
    <text evidence="12">Putative RNA polymerase II subunit B1 C-terminal domain (CTD) phosphatase involved in RNA polymerase II transcription regulation.</text>
</comment>
<evidence type="ECO:0000256" key="9">
    <source>
        <dbReference type="ARBA" id="ARBA00047761"/>
    </source>
</evidence>
<feature type="domain" description="RTR1-type" evidence="13">
    <location>
        <begin position="62"/>
        <end position="313"/>
    </location>
</feature>
<keyword evidence="5 12" id="KW-0378">Hydrolase</keyword>